<sequence length="47" mass="5903">MWFGGSYRRRVMYRRWLTGKVIRKRWHGVIGPLMDKRWVQVIRKTIK</sequence>
<organism evidence="1 2">
    <name type="scientific">Trifolium medium</name>
    <dbReference type="NCBI Taxonomy" id="97028"/>
    <lineage>
        <taxon>Eukaryota</taxon>
        <taxon>Viridiplantae</taxon>
        <taxon>Streptophyta</taxon>
        <taxon>Embryophyta</taxon>
        <taxon>Tracheophyta</taxon>
        <taxon>Spermatophyta</taxon>
        <taxon>Magnoliopsida</taxon>
        <taxon>eudicotyledons</taxon>
        <taxon>Gunneridae</taxon>
        <taxon>Pentapetalae</taxon>
        <taxon>rosids</taxon>
        <taxon>fabids</taxon>
        <taxon>Fabales</taxon>
        <taxon>Fabaceae</taxon>
        <taxon>Papilionoideae</taxon>
        <taxon>50 kb inversion clade</taxon>
        <taxon>NPAAA clade</taxon>
        <taxon>Hologalegina</taxon>
        <taxon>IRL clade</taxon>
        <taxon>Trifolieae</taxon>
        <taxon>Trifolium</taxon>
    </lineage>
</organism>
<reference evidence="1 2" key="1">
    <citation type="journal article" date="2018" name="Front. Plant Sci.">
        <title>Red Clover (Trifolium pratense) and Zigzag Clover (T. medium) - A Picture of Genomic Similarities and Differences.</title>
        <authorList>
            <person name="Dluhosova J."/>
            <person name="Istvanek J."/>
            <person name="Nedelnik J."/>
            <person name="Repkova J."/>
        </authorList>
    </citation>
    <scope>NUCLEOTIDE SEQUENCE [LARGE SCALE GENOMIC DNA]</scope>
    <source>
        <strain evidence="2">cv. 10/8</strain>
        <tissue evidence="1">Leaf</tissue>
    </source>
</reference>
<evidence type="ECO:0000313" key="1">
    <source>
        <dbReference type="EMBL" id="MCI45565.1"/>
    </source>
</evidence>
<name>A0A392SCG0_9FABA</name>
<dbReference type="EMBL" id="LXQA010345837">
    <property type="protein sequence ID" value="MCI45565.1"/>
    <property type="molecule type" value="Genomic_DNA"/>
</dbReference>
<accession>A0A392SCG0</accession>
<dbReference type="AlphaFoldDB" id="A0A392SCG0"/>
<protein>
    <submittedName>
        <fullName evidence="1">Uncharacterized protein</fullName>
    </submittedName>
</protein>
<proteinExistence type="predicted"/>
<feature type="non-terminal residue" evidence="1">
    <location>
        <position position="47"/>
    </location>
</feature>
<comment type="caution">
    <text evidence="1">The sequence shown here is derived from an EMBL/GenBank/DDBJ whole genome shotgun (WGS) entry which is preliminary data.</text>
</comment>
<evidence type="ECO:0000313" key="2">
    <source>
        <dbReference type="Proteomes" id="UP000265520"/>
    </source>
</evidence>
<keyword evidence="2" id="KW-1185">Reference proteome</keyword>
<dbReference type="Proteomes" id="UP000265520">
    <property type="component" value="Unassembled WGS sequence"/>
</dbReference>